<reference evidence="1" key="1">
    <citation type="submission" date="2023-10" db="EMBL/GenBank/DDBJ databases">
        <title>Genome assembly of Pristionchus species.</title>
        <authorList>
            <person name="Yoshida K."/>
            <person name="Sommer R.J."/>
        </authorList>
    </citation>
    <scope>NUCLEOTIDE SEQUENCE</scope>
    <source>
        <strain evidence="1">RS0144</strain>
    </source>
</reference>
<sequence length="74" mass="7820">ANALALSASLLCPSAPFNDVSGHCKADCVEKNLRLSCRNEASITVYINGAAHTFNYLMPIDGTWFAIGCGEVSV</sequence>
<dbReference type="EMBL" id="BTSX01000001">
    <property type="protein sequence ID" value="GMS81670.1"/>
    <property type="molecule type" value="Genomic_DNA"/>
</dbReference>
<evidence type="ECO:0000313" key="1">
    <source>
        <dbReference type="EMBL" id="GMS81670.1"/>
    </source>
</evidence>
<feature type="non-terminal residue" evidence="1">
    <location>
        <position position="74"/>
    </location>
</feature>
<feature type="non-terminal residue" evidence="1">
    <location>
        <position position="1"/>
    </location>
</feature>
<protein>
    <recommendedName>
        <fullName evidence="3">Wall-associated receptor kinase galacturonan-binding domain-containing protein</fullName>
    </recommendedName>
</protein>
<evidence type="ECO:0000313" key="2">
    <source>
        <dbReference type="Proteomes" id="UP001432027"/>
    </source>
</evidence>
<organism evidence="1 2">
    <name type="scientific">Pristionchus entomophagus</name>
    <dbReference type="NCBI Taxonomy" id="358040"/>
    <lineage>
        <taxon>Eukaryota</taxon>
        <taxon>Metazoa</taxon>
        <taxon>Ecdysozoa</taxon>
        <taxon>Nematoda</taxon>
        <taxon>Chromadorea</taxon>
        <taxon>Rhabditida</taxon>
        <taxon>Rhabditina</taxon>
        <taxon>Diplogasteromorpha</taxon>
        <taxon>Diplogasteroidea</taxon>
        <taxon>Neodiplogasteridae</taxon>
        <taxon>Pristionchus</taxon>
    </lineage>
</organism>
<evidence type="ECO:0008006" key="3">
    <source>
        <dbReference type="Google" id="ProtNLM"/>
    </source>
</evidence>
<proteinExistence type="predicted"/>
<dbReference type="Proteomes" id="UP001432027">
    <property type="component" value="Unassembled WGS sequence"/>
</dbReference>
<keyword evidence="2" id="KW-1185">Reference proteome</keyword>
<name>A0AAV5SGS2_9BILA</name>
<gene>
    <name evidence="1" type="ORF">PENTCL1PPCAC_3845</name>
</gene>
<comment type="caution">
    <text evidence="1">The sequence shown here is derived from an EMBL/GenBank/DDBJ whole genome shotgun (WGS) entry which is preliminary data.</text>
</comment>
<dbReference type="AlphaFoldDB" id="A0AAV5SGS2"/>
<accession>A0AAV5SGS2</accession>